<keyword evidence="4 6" id="KW-1133">Transmembrane helix</keyword>
<name>A0A2P5WN20_GOSBA</name>
<feature type="transmembrane region" description="Helical" evidence="6">
    <location>
        <begin position="343"/>
        <end position="360"/>
    </location>
</feature>
<evidence type="ECO:0000256" key="1">
    <source>
        <dbReference type="ARBA" id="ARBA00004141"/>
    </source>
</evidence>
<evidence type="ECO:0000256" key="4">
    <source>
        <dbReference type="ARBA" id="ARBA00022989"/>
    </source>
</evidence>
<accession>A0A2P5WN20</accession>
<organism evidence="9 10">
    <name type="scientific">Gossypium barbadense</name>
    <name type="common">Sea Island cotton</name>
    <name type="synonym">Hibiscus barbadensis</name>
    <dbReference type="NCBI Taxonomy" id="3634"/>
    <lineage>
        <taxon>Eukaryota</taxon>
        <taxon>Viridiplantae</taxon>
        <taxon>Streptophyta</taxon>
        <taxon>Embryophyta</taxon>
        <taxon>Tracheophyta</taxon>
        <taxon>Spermatophyta</taxon>
        <taxon>Magnoliopsida</taxon>
        <taxon>eudicotyledons</taxon>
        <taxon>Gunneridae</taxon>
        <taxon>Pentapetalae</taxon>
        <taxon>rosids</taxon>
        <taxon>malvids</taxon>
        <taxon>Malvales</taxon>
        <taxon>Malvaceae</taxon>
        <taxon>Malvoideae</taxon>
        <taxon>Gossypium</taxon>
    </lineage>
</organism>
<gene>
    <name evidence="9" type="ORF">GOBAR_AA28240</name>
</gene>
<evidence type="ECO:0000256" key="7">
    <source>
        <dbReference type="SAM" id="MobiDB-lite"/>
    </source>
</evidence>
<comment type="caution">
    <text evidence="6">Lacks conserved residue(s) required for the propagation of feature annotation.</text>
</comment>
<evidence type="ECO:0000256" key="2">
    <source>
        <dbReference type="ARBA" id="ARBA00010596"/>
    </source>
</evidence>
<dbReference type="EMBL" id="KZ667080">
    <property type="protein sequence ID" value="PPR92441.1"/>
    <property type="molecule type" value="Genomic_DNA"/>
</dbReference>
<dbReference type="GO" id="GO:0005802">
    <property type="term" value="C:trans-Golgi network"/>
    <property type="evidence" value="ECO:0007669"/>
    <property type="project" value="TreeGrafter"/>
</dbReference>
<protein>
    <recommendedName>
        <fullName evidence="6">Protein YIP</fullName>
    </recommendedName>
</protein>
<dbReference type="GO" id="GO:0048280">
    <property type="term" value="P:vesicle fusion with Golgi apparatus"/>
    <property type="evidence" value="ECO:0007669"/>
    <property type="project" value="TreeGrafter"/>
</dbReference>
<feature type="transmembrane region" description="Helical" evidence="6">
    <location>
        <begin position="279"/>
        <end position="303"/>
    </location>
</feature>
<evidence type="ECO:0000256" key="6">
    <source>
        <dbReference type="RuleBase" id="RU361264"/>
    </source>
</evidence>
<feature type="transmembrane region" description="Helical" evidence="6">
    <location>
        <begin position="309"/>
        <end position="331"/>
    </location>
</feature>
<reference evidence="9 10" key="1">
    <citation type="submission" date="2015-01" db="EMBL/GenBank/DDBJ databases">
        <title>Genome of allotetraploid Gossypium barbadense reveals genomic plasticity and fiber elongation in cotton evolution.</title>
        <authorList>
            <person name="Chen X."/>
            <person name="Liu X."/>
            <person name="Zhao B."/>
            <person name="Zheng H."/>
            <person name="Hu Y."/>
            <person name="Lu G."/>
            <person name="Yang C."/>
            <person name="Chen J."/>
            <person name="Shan C."/>
            <person name="Zhang L."/>
            <person name="Zhou Y."/>
            <person name="Wang L."/>
            <person name="Guo W."/>
            <person name="Bai Y."/>
            <person name="Ruan J."/>
            <person name="Shangguan X."/>
            <person name="Mao Y."/>
            <person name="Jiang J."/>
            <person name="Zhu Y."/>
            <person name="Lei J."/>
            <person name="Kang H."/>
            <person name="Chen S."/>
            <person name="He X."/>
            <person name="Wang R."/>
            <person name="Wang Y."/>
            <person name="Chen J."/>
            <person name="Wang L."/>
            <person name="Yu S."/>
            <person name="Wang B."/>
            <person name="Wei J."/>
            <person name="Song S."/>
            <person name="Lu X."/>
            <person name="Gao Z."/>
            <person name="Gu W."/>
            <person name="Deng X."/>
            <person name="Ma D."/>
            <person name="Wang S."/>
            <person name="Liang W."/>
            <person name="Fang L."/>
            <person name="Cai C."/>
            <person name="Zhu X."/>
            <person name="Zhou B."/>
            <person name="Zhang Y."/>
            <person name="Chen Z."/>
            <person name="Xu S."/>
            <person name="Zhu R."/>
            <person name="Wang S."/>
            <person name="Zhang T."/>
            <person name="Zhao G."/>
        </authorList>
    </citation>
    <scope>NUCLEOTIDE SEQUENCE [LARGE SCALE GENOMIC DNA]</scope>
    <source>
        <strain evidence="10">cv. Xinhai21</strain>
        <tissue evidence="9">Leaf</tissue>
    </source>
</reference>
<feature type="region of interest" description="Disordered" evidence="7">
    <location>
        <begin position="126"/>
        <end position="154"/>
    </location>
</feature>
<keyword evidence="5 6" id="KW-0472">Membrane</keyword>
<evidence type="ECO:0000313" key="9">
    <source>
        <dbReference type="EMBL" id="PPR92441.1"/>
    </source>
</evidence>
<dbReference type="PANTHER" id="PTHR21236">
    <property type="entry name" value="GOLGI MEMBRANE PROTEIN YIP1"/>
    <property type="match status" value="1"/>
</dbReference>
<dbReference type="OrthoDB" id="440385at2759"/>
<dbReference type="GO" id="GO:0006888">
    <property type="term" value="P:endoplasmic reticulum to Golgi vesicle-mediated transport"/>
    <property type="evidence" value="ECO:0007669"/>
    <property type="project" value="InterPro"/>
</dbReference>
<dbReference type="PANTHER" id="PTHR21236:SF28">
    <property type="entry name" value="PROTEIN YIP"/>
    <property type="match status" value="1"/>
</dbReference>
<evidence type="ECO:0000313" key="10">
    <source>
        <dbReference type="Proteomes" id="UP000239757"/>
    </source>
</evidence>
<sequence length="361" mass="39331">MPCGGITGKLKEVWIVMEKLNLELYMKNCYILKENERLRKKAKLLNEENQALLSALNQKFSNPTYSKPKNSAITITDHLNLSFNSNPSSSYYNSGEPIDIKTPDMDPKMAKEFTVPPVVFPSGGGVNPSVGNINQRRVPTAPFQPSRPPSSSSALPFMSFDMGSATSSSVSLGGSISSSAATGSASFEDEEPLLDELGIHPDQIWYKTRSILNPLRVNPTAHKDSDLSGPIFLYLSLCLFQLLAGKIQFGVILGWIVVSSIFLYVVFNMLAGRNGNLDLHTCTSVVGYCMLPVVIFSAASLFIPQGTSVARYAVAGVFVVWATRACTNLMVALADGGEEHRGLISYACFLIYTLFSLLVIF</sequence>
<comment type="similarity">
    <text evidence="2 6">Belongs to the YIP1 family.</text>
</comment>
<dbReference type="AlphaFoldDB" id="A0A2P5WN20"/>
<comment type="subcellular location">
    <subcellularLocation>
        <location evidence="6">Golgi apparatus membrane</location>
        <topology evidence="6">Multi-pass membrane protein</topology>
    </subcellularLocation>
    <subcellularLocation>
        <location evidence="1">Membrane</location>
        <topology evidence="1">Multi-pass membrane protein</topology>
    </subcellularLocation>
</comment>
<feature type="transmembrane region" description="Helical" evidence="6">
    <location>
        <begin position="247"/>
        <end position="267"/>
    </location>
</feature>
<evidence type="ECO:0000259" key="8">
    <source>
        <dbReference type="Pfam" id="PF04893"/>
    </source>
</evidence>
<dbReference type="Proteomes" id="UP000239757">
    <property type="component" value="Unassembled WGS sequence"/>
</dbReference>
<keyword evidence="3 6" id="KW-0812">Transmembrane</keyword>
<dbReference type="GO" id="GO:0000139">
    <property type="term" value="C:Golgi membrane"/>
    <property type="evidence" value="ECO:0007669"/>
    <property type="project" value="UniProtKB-SubCell"/>
</dbReference>
<dbReference type="InterPro" id="IPR045231">
    <property type="entry name" value="Yip1/4-like"/>
</dbReference>
<dbReference type="Pfam" id="PF04893">
    <property type="entry name" value="Yip1"/>
    <property type="match status" value="1"/>
</dbReference>
<dbReference type="InterPro" id="IPR006977">
    <property type="entry name" value="Yip1_dom"/>
</dbReference>
<evidence type="ECO:0000256" key="3">
    <source>
        <dbReference type="ARBA" id="ARBA00022692"/>
    </source>
</evidence>
<feature type="domain" description="Yip1" evidence="8">
    <location>
        <begin position="225"/>
        <end position="359"/>
    </location>
</feature>
<evidence type="ECO:0000256" key="5">
    <source>
        <dbReference type="ARBA" id="ARBA00023136"/>
    </source>
</evidence>
<proteinExistence type="inferred from homology"/>